<dbReference type="Proteomes" id="UP001652680">
    <property type="component" value="Unassembled WGS sequence"/>
</dbReference>
<accession>A0A6P4F1B8</accession>
<dbReference type="PANTHER" id="PTHR16047">
    <property type="entry name" value="RFWD3 PROTEIN"/>
    <property type="match status" value="1"/>
</dbReference>
<name>A0A6P4F1B8_DRORH</name>
<reference evidence="6" key="1">
    <citation type="journal article" date="2021" name="Elife">
        <title>Highly contiguous assemblies of 101 drosophilid genomes.</title>
        <authorList>
            <person name="Kim B.Y."/>
            <person name="Wang J.R."/>
            <person name="Miller D.E."/>
            <person name="Barmina O."/>
            <person name="Delaney E."/>
            <person name="Thompson A."/>
            <person name="Comeault A.A."/>
            <person name="Peede D."/>
            <person name="D'Agostino E.R."/>
            <person name="Pelaez J."/>
            <person name="Aguilar J.M."/>
            <person name="Haji D."/>
            <person name="Matsunaga T."/>
            <person name="Armstrong E.E."/>
            <person name="Zych M."/>
            <person name="Ogawa Y."/>
            <person name="Stamenkovic-Radak M."/>
            <person name="Jelic M."/>
            <person name="Veselinovic M.S."/>
            <person name="Tanaskovic M."/>
            <person name="Eric P."/>
            <person name="Gao J.J."/>
            <person name="Katoh T.K."/>
            <person name="Toda M.J."/>
            <person name="Watabe H."/>
            <person name="Watada M."/>
            <person name="Davis J.S."/>
            <person name="Moyle L.C."/>
            <person name="Manoli G."/>
            <person name="Bertolini E."/>
            <person name="Kostal V."/>
            <person name="Hawley R.S."/>
            <person name="Takahashi A."/>
            <person name="Jones C.D."/>
            <person name="Price D.K."/>
            <person name="Whiteman N."/>
            <person name="Kopp A."/>
            <person name="Matute D.R."/>
            <person name="Petrov D.A."/>
        </authorList>
    </citation>
    <scope>NUCLEOTIDE SEQUENCE [LARGE SCALE GENOMIC DNA]</scope>
</reference>
<keyword evidence="6" id="KW-1185">Reference proteome</keyword>
<evidence type="ECO:0000259" key="4">
    <source>
        <dbReference type="PROSITE" id="PS50089"/>
    </source>
</evidence>
<keyword evidence="1 3" id="KW-0863">Zinc-finger</keyword>
<evidence type="ECO:0000313" key="7">
    <source>
        <dbReference type="RefSeq" id="XP_016984200.1"/>
    </source>
</evidence>
<dbReference type="SUPFAM" id="SSF57850">
    <property type="entry name" value="RING/U-box"/>
    <property type="match status" value="1"/>
</dbReference>
<proteinExistence type="predicted"/>
<dbReference type="GO" id="GO:0004842">
    <property type="term" value="F:ubiquitin-protein transferase activity"/>
    <property type="evidence" value="ECO:0007669"/>
    <property type="project" value="InterPro"/>
</dbReference>
<dbReference type="GO" id="GO:0005634">
    <property type="term" value="C:nucleus"/>
    <property type="evidence" value="ECO:0007669"/>
    <property type="project" value="InterPro"/>
</dbReference>
<dbReference type="Gene3D" id="3.30.40.10">
    <property type="entry name" value="Zinc/RING finger domain, C3HC4 (zinc finger)"/>
    <property type="match status" value="1"/>
</dbReference>
<reference evidence="5" key="3">
    <citation type="submission" date="2025-05" db="UniProtKB">
        <authorList>
            <consortium name="EnsemblMetazoa"/>
        </authorList>
    </citation>
    <scope>IDENTIFICATION</scope>
</reference>
<dbReference type="CDD" id="cd16450">
    <property type="entry name" value="mRING-C3HGC3_RFWD3"/>
    <property type="match status" value="1"/>
</dbReference>
<dbReference type="PANTHER" id="PTHR16047:SF7">
    <property type="entry name" value="E3 UBIQUITIN-PROTEIN LIGASE RFWD3"/>
    <property type="match status" value="1"/>
</dbReference>
<keyword evidence="2" id="KW-0862">Zinc</keyword>
<reference evidence="7" key="2">
    <citation type="submission" date="2025-04" db="UniProtKB">
        <authorList>
            <consortium name="RefSeq"/>
        </authorList>
    </citation>
    <scope>IDENTIFICATION</scope>
</reference>
<dbReference type="GO" id="GO:0016567">
    <property type="term" value="P:protein ubiquitination"/>
    <property type="evidence" value="ECO:0007669"/>
    <property type="project" value="InterPro"/>
</dbReference>
<dbReference type="InterPro" id="IPR013083">
    <property type="entry name" value="Znf_RING/FYVE/PHD"/>
</dbReference>
<evidence type="ECO:0000313" key="6">
    <source>
        <dbReference type="Proteomes" id="UP001652680"/>
    </source>
</evidence>
<dbReference type="GeneID" id="108048195"/>
<evidence type="ECO:0000256" key="1">
    <source>
        <dbReference type="ARBA" id="ARBA00022771"/>
    </source>
</evidence>
<dbReference type="RefSeq" id="XP_016984200.1">
    <property type="nucleotide sequence ID" value="XM_017128711.1"/>
</dbReference>
<dbReference type="Pfam" id="PF13639">
    <property type="entry name" value="zf-RING_2"/>
    <property type="match status" value="1"/>
</dbReference>
<dbReference type="OrthoDB" id="5600418at2759"/>
<dbReference type="OMA" id="KWFNTER"/>
<gene>
    <name evidence="7" type="primary">LOC108048195</name>
    <name evidence="5" type="synonym">108048195</name>
</gene>
<evidence type="ECO:0000256" key="2">
    <source>
        <dbReference type="ARBA" id="ARBA00022833"/>
    </source>
</evidence>
<protein>
    <submittedName>
        <fullName evidence="7">ERAD-associated E3 ubiquitin-protein ligase HRD1</fullName>
    </submittedName>
</protein>
<organism evidence="7">
    <name type="scientific">Drosophila rhopaloa</name>
    <name type="common">Fruit fly</name>
    <dbReference type="NCBI Taxonomy" id="1041015"/>
    <lineage>
        <taxon>Eukaryota</taxon>
        <taxon>Metazoa</taxon>
        <taxon>Ecdysozoa</taxon>
        <taxon>Arthropoda</taxon>
        <taxon>Hexapoda</taxon>
        <taxon>Insecta</taxon>
        <taxon>Pterygota</taxon>
        <taxon>Neoptera</taxon>
        <taxon>Endopterygota</taxon>
        <taxon>Diptera</taxon>
        <taxon>Brachycera</taxon>
        <taxon>Muscomorpha</taxon>
        <taxon>Ephydroidea</taxon>
        <taxon>Drosophilidae</taxon>
        <taxon>Drosophila</taxon>
        <taxon>Sophophora</taxon>
    </lineage>
</organism>
<dbReference type="EnsemblMetazoa" id="XM_017128711.2">
    <property type="protein sequence ID" value="XP_016984200.1"/>
    <property type="gene ID" value="LOC108048195"/>
</dbReference>
<dbReference type="SMART" id="SM00184">
    <property type="entry name" value="RING"/>
    <property type="match status" value="1"/>
</dbReference>
<dbReference type="InterPro" id="IPR001841">
    <property type="entry name" value="Znf_RING"/>
</dbReference>
<dbReference type="InterPro" id="IPR037381">
    <property type="entry name" value="RFWD3"/>
</dbReference>
<sequence>MSSITDPLGQLNSLVTTLNLLQGLEHLLLTVEEQEQPVGNLEGRVHRLELIKTQMKCFNTERIRILEQLRQNVCYHVTVEQNNAFAMRQGFGELREGLNALHQRMNSMSEDITCSICLAPWTSQGGHRVVSLKCGHLFGSSCIRTAIRRSHRCPVCRRRAQYSDVRRIFSRRFFP</sequence>
<evidence type="ECO:0000256" key="3">
    <source>
        <dbReference type="PROSITE-ProRule" id="PRU00175"/>
    </source>
</evidence>
<keyword evidence="1 3" id="KW-0479">Metal-binding</keyword>
<dbReference type="GO" id="GO:0036297">
    <property type="term" value="P:interstrand cross-link repair"/>
    <property type="evidence" value="ECO:0007669"/>
    <property type="project" value="InterPro"/>
</dbReference>
<evidence type="ECO:0000313" key="5">
    <source>
        <dbReference type="EnsemblMetazoa" id="XP_016984200.1"/>
    </source>
</evidence>
<dbReference type="AlphaFoldDB" id="A0A6P4F1B8"/>
<dbReference type="PROSITE" id="PS50089">
    <property type="entry name" value="ZF_RING_2"/>
    <property type="match status" value="1"/>
</dbReference>
<feature type="domain" description="RING-type" evidence="4">
    <location>
        <begin position="114"/>
        <end position="157"/>
    </location>
</feature>
<dbReference type="GO" id="GO:0008270">
    <property type="term" value="F:zinc ion binding"/>
    <property type="evidence" value="ECO:0007669"/>
    <property type="project" value="UniProtKB-KW"/>
</dbReference>